<evidence type="ECO:0000313" key="1">
    <source>
        <dbReference type="EMBL" id="PVZ65432.1"/>
    </source>
</evidence>
<evidence type="ECO:0000313" key="2">
    <source>
        <dbReference type="Proteomes" id="UP000244906"/>
    </source>
</evidence>
<dbReference type="EMBL" id="QDDL01000010">
    <property type="protein sequence ID" value="PVZ65432.1"/>
    <property type="molecule type" value="Genomic_DNA"/>
</dbReference>
<proteinExistence type="predicted"/>
<dbReference type="Proteomes" id="UP000244906">
    <property type="component" value="Unassembled WGS sequence"/>
</dbReference>
<comment type="caution">
    <text evidence="1">The sequence shown here is derived from an EMBL/GenBank/DDBJ whole genome shotgun (WGS) entry which is preliminary data.</text>
</comment>
<name>A0A2V1GTN6_9GAMM</name>
<gene>
    <name evidence="1" type="ORF">DC094_18295</name>
</gene>
<dbReference type="AlphaFoldDB" id="A0A2V1GTN6"/>
<organism evidence="1 2">
    <name type="scientific">Pelagibaculum spongiae</name>
    <dbReference type="NCBI Taxonomy" id="2080658"/>
    <lineage>
        <taxon>Bacteria</taxon>
        <taxon>Pseudomonadati</taxon>
        <taxon>Pseudomonadota</taxon>
        <taxon>Gammaproteobacteria</taxon>
        <taxon>Oceanospirillales</taxon>
        <taxon>Pelagibaculum</taxon>
    </lineage>
</organism>
<protein>
    <submittedName>
        <fullName evidence="1">Uncharacterized protein</fullName>
    </submittedName>
</protein>
<keyword evidence="2" id="KW-1185">Reference proteome</keyword>
<sequence length="67" mass="7722">MTFCNFPAYFFISIIGLTNLETKKDKAIIGATKLRLYRLLSQMFVLCVRLRFADSLEKVKLDASFNP</sequence>
<reference evidence="1 2" key="1">
    <citation type="submission" date="2018-04" db="EMBL/GenBank/DDBJ databases">
        <title>Thalassorhabdus spongiae gen. nov., sp. nov., isolated from a marine sponge in South-West Iceland.</title>
        <authorList>
            <person name="Knobloch S."/>
            <person name="Daussin A."/>
            <person name="Johannsson R."/>
            <person name="Marteinsson V.T."/>
        </authorList>
    </citation>
    <scope>NUCLEOTIDE SEQUENCE [LARGE SCALE GENOMIC DNA]</scope>
    <source>
        <strain evidence="1 2">Hp12</strain>
    </source>
</reference>
<accession>A0A2V1GTN6</accession>